<evidence type="ECO:0000313" key="1">
    <source>
        <dbReference type="EMBL" id="CAG8737682.1"/>
    </source>
</evidence>
<comment type="caution">
    <text evidence="1">The sequence shown here is derived from an EMBL/GenBank/DDBJ whole genome shotgun (WGS) entry which is preliminary data.</text>
</comment>
<evidence type="ECO:0000313" key="2">
    <source>
        <dbReference type="Proteomes" id="UP000789901"/>
    </source>
</evidence>
<organism evidence="1 2">
    <name type="scientific">Gigaspora margarita</name>
    <dbReference type="NCBI Taxonomy" id="4874"/>
    <lineage>
        <taxon>Eukaryota</taxon>
        <taxon>Fungi</taxon>
        <taxon>Fungi incertae sedis</taxon>
        <taxon>Mucoromycota</taxon>
        <taxon>Glomeromycotina</taxon>
        <taxon>Glomeromycetes</taxon>
        <taxon>Diversisporales</taxon>
        <taxon>Gigasporaceae</taxon>
        <taxon>Gigaspora</taxon>
    </lineage>
</organism>
<accession>A0ABN7V7L2</accession>
<dbReference type="EMBL" id="CAJVQB010010207">
    <property type="protein sequence ID" value="CAG8737682.1"/>
    <property type="molecule type" value="Genomic_DNA"/>
</dbReference>
<name>A0ABN7V7L2_GIGMA</name>
<protein>
    <submittedName>
        <fullName evidence="1">5634_t:CDS:1</fullName>
    </submittedName>
</protein>
<feature type="non-terminal residue" evidence="1">
    <location>
        <position position="1"/>
    </location>
</feature>
<dbReference type="Proteomes" id="UP000789901">
    <property type="component" value="Unassembled WGS sequence"/>
</dbReference>
<proteinExistence type="predicted"/>
<keyword evidence="2" id="KW-1185">Reference proteome</keyword>
<gene>
    <name evidence="1" type="ORF">GMARGA_LOCUS15042</name>
</gene>
<reference evidence="1 2" key="1">
    <citation type="submission" date="2021-06" db="EMBL/GenBank/DDBJ databases">
        <authorList>
            <person name="Kallberg Y."/>
            <person name="Tangrot J."/>
            <person name="Rosling A."/>
        </authorList>
    </citation>
    <scope>NUCLEOTIDE SEQUENCE [LARGE SCALE GENOMIC DNA]</scope>
    <source>
        <strain evidence="1 2">120-4 pot B 10/14</strain>
    </source>
</reference>
<sequence>PANKMAEDIVIEENDDGSIEPQAMDNFSWAFPGSSKFGKKGGERIKKKVECSKGMHAELMEFVRAGKIEENVPKVGTIQNWIGKYSCRFNHEETFIALQNFNTEDSSN</sequence>